<proteinExistence type="predicted"/>
<name>A0ABW4ALF8_9ACTN</name>
<comment type="caution">
    <text evidence="1">The sequence shown here is derived from an EMBL/GenBank/DDBJ whole genome shotgun (WGS) entry which is preliminary data.</text>
</comment>
<protein>
    <submittedName>
        <fullName evidence="1">Uncharacterized protein</fullName>
    </submittedName>
</protein>
<reference evidence="2" key="1">
    <citation type="journal article" date="2019" name="Int. J. Syst. Evol. Microbiol.">
        <title>The Global Catalogue of Microorganisms (GCM) 10K type strain sequencing project: providing services to taxonomists for standard genome sequencing and annotation.</title>
        <authorList>
            <consortium name="The Broad Institute Genomics Platform"/>
            <consortium name="The Broad Institute Genome Sequencing Center for Infectious Disease"/>
            <person name="Wu L."/>
            <person name="Ma J."/>
        </authorList>
    </citation>
    <scope>NUCLEOTIDE SEQUENCE [LARGE SCALE GENOMIC DNA]</scope>
    <source>
        <strain evidence="2">CCM 7526</strain>
    </source>
</reference>
<accession>A0ABW4ALF8</accession>
<gene>
    <name evidence="1" type="ORF">ACFQ5G_37635</name>
</gene>
<evidence type="ECO:0000313" key="1">
    <source>
        <dbReference type="EMBL" id="MFD1371088.1"/>
    </source>
</evidence>
<dbReference type="Proteomes" id="UP001597183">
    <property type="component" value="Unassembled WGS sequence"/>
</dbReference>
<organism evidence="1 2">
    <name type="scientific">Actinoplanes sichuanensis</name>
    <dbReference type="NCBI Taxonomy" id="512349"/>
    <lineage>
        <taxon>Bacteria</taxon>
        <taxon>Bacillati</taxon>
        <taxon>Actinomycetota</taxon>
        <taxon>Actinomycetes</taxon>
        <taxon>Micromonosporales</taxon>
        <taxon>Micromonosporaceae</taxon>
        <taxon>Actinoplanes</taxon>
    </lineage>
</organism>
<dbReference type="RefSeq" id="WP_317789553.1">
    <property type="nucleotide sequence ID" value="NZ_AP028461.1"/>
</dbReference>
<evidence type="ECO:0000313" key="2">
    <source>
        <dbReference type="Proteomes" id="UP001597183"/>
    </source>
</evidence>
<keyword evidence="2" id="KW-1185">Reference proteome</keyword>
<sequence length="317" mass="34113">MKAEPGAADWPVHLVVTCTNRKTRVVPDRLRLGELREQRPGQRFAAWTHRLSTSVVDRIAAVDLYAGEHWQIARNLPVSLQQPTNLWVCSAGYGLIAADTPISPYAATFTTGEADAAGSTPAAMRDWWSRLGGWTDAGRRTPRSFTALARQNPQATIVAVLSEAYLRACADDLRHAAACLADRQQLAVIGPSGRCPEIDDLLVPVTAALRPVVGGSLQALNVRAAAHLFAASADDLSSATLRKLAEQATAAAPPDLSRRSGGQRLTDNAVRDYITGHLANGPATATRLLRQLRQAGQSCEQSRFRALFTEVAAQVRP</sequence>
<dbReference type="EMBL" id="JBHTMK010000051">
    <property type="protein sequence ID" value="MFD1371088.1"/>
    <property type="molecule type" value="Genomic_DNA"/>
</dbReference>